<comment type="similarity">
    <text evidence="1">Belongs to the thiolase-like superfamily. Thiolase family.</text>
</comment>
<dbReference type="KEGG" id="mnv:MNVI_07920"/>
<dbReference type="Proteomes" id="UP000192374">
    <property type="component" value="Unassembled WGS sequence"/>
</dbReference>
<accession>A0A7I7PA79</accession>
<protein>
    <submittedName>
        <fullName evidence="5">Acetyl-CoA acetyltransferase</fullName>
    </submittedName>
</protein>
<reference evidence="5 8" key="2">
    <citation type="journal article" date="2019" name="Emerg. Microbes Infect.">
        <title>Comprehensive subspecies identification of 175 nontuberculous mycobacteria species based on 7547 genomic profiles.</title>
        <authorList>
            <person name="Matsumoto Y."/>
            <person name="Kinjo T."/>
            <person name="Motooka D."/>
            <person name="Nabeya D."/>
            <person name="Jung N."/>
            <person name="Uechi K."/>
            <person name="Horii T."/>
            <person name="Iida T."/>
            <person name="Fujita J."/>
            <person name="Nakamura S."/>
        </authorList>
    </citation>
    <scope>NUCLEOTIDE SEQUENCE [LARGE SCALE GENOMIC DNA]</scope>
    <source>
        <strain evidence="5 8">JCM 16367</strain>
    </source>
</reference>
<dbReference type="Gene3D" id="2.40.50.840">
    <property type="match status" value="1"/>
</dbReference>
<sequence length="508" mass="53724">MSVDPHRTVVVGVGQAAERIDDRYYRAMSAVELAAAAARAALEDCGADFAKVAAAIDTVAGVRQFEISGPAQPVLGKSNNYPRSVAQRIGADPGRAILEIVGGQGPQHLINELAAEIAAGRCEAVLIFGSDATSTSRYFAESDNRPDFSETVEGSLEDRGYGLEGIISRYTVIHGLVDAPTQYALLENARRAGTGLSPADYLRSMGELFAPFTKVAAANPFAAAPVERSVEELITVTESNRMISDPYPRLLVARDQVNQGAAALLMSVGAAQRLGVPEENWVYLHGHADLAEQSLLDRPDLGHAPSAVMAVQEALRVAGIGIDGVAAFDLYSCFPVPVFNICDGMGIAPDDPRGLTLTGGLPFFGGAGNNYSMHAVAETVIRMRSAPGQFGLVGANGGIMSKYSVGVYSTTPVEWKPDRSAELQTQIAAAPTVAVTEHADGPATIETYTVRRDNGRLTGIIIGRLDADNSRFLATTEDDELIALLTDGDPLGQPVSVRSFDYGNRCSL</sequence>
<dbReference type="NCBIfam" id="NF006105">
    <property type="entry name" value="PRK08257.1-4"/>
    <property type="match status" value="1"/>
</dbReference>
<evidence type="ECO:0000256" key="2">
    <source>
        <dbReference type="ARBA" id="ARBA00022679"/>
    </source>
</evidence>
<keyword evidence="7" id="KW-1185">Reference proteome</keyword>
<evidence type="ECO:0000256" key="3">
    <source>
        <dbReference type="ARBA" id="ARBA00023315"/>
    </source>
</evidence>
<evidence type="ECO:0000256" key="1">
    <source>
        <dbReference type="ARBA" id="ARBA00010982"/>
    </source>
</evidence>
<evidence type="ECO:0000313" key="6">
    <source>
        <dbReference type="EMBL" id="ORB15878.1"/>
    </source>
</evidence>
<dbReference type="OrthoDB" id="4470569at2"/>
<reference evidence="5" key="3">
    <citation type="submission" date="2020-02" db="EMBL/GenBank/DDBJ databases">
        <authorList>
            <person name="Matsumoto Y."/>
            <person name="Motooka D."/>
            <person name="Nakamura S."/>
        </authorList>
    </citation>
    <scope>NUCLEOTIDE SEQUENCE</scope>
    <source>
        <strain evidence="5">JCM 16367</strain>
    </source>
</reference>
<organism evidence="5 8">
    <name type="scientific">Mycobacterium noviomagense</name>
    <dbReference type="NCBI Taxonomy" id="459858"/>
    <lineage>
        <taxon>Bacteria</taxon>
        <taxon>Bacillati</taxon>
        <taxon>Actinomycetota</taxon>
        <taxon>Actinomycetes</taxon>
        <taxon>Mycobacteriales</taxon>
        <taxon>Mycobacteriaceae</taxon>
        <taxon>Mycobacterium</taxon>
    </lineage>
</organism>
<gene>
    <name evidence="6" type="ORF">BST37_08180</name>
    <name evidence="5" type="ORF">MNVI_07920</name>
</gene>
<dbReference type="AlphaFoldDB" id="A0A7I7PA79"/>
<dbReference type="Pfam" id="PF18313">
    <property type="entry name" value="TLP1_add_C"/>
    <property type="match status" value="1"/>
</dbReference>
<keyword evidence="3" id="KW-0012">Acyltransferase</keyword>
<dbReference type="EMBL" id="MVIC01000010">
    <property type="protein sequence ID" value="ORB15878.1"/>
    <property type="molecule type" value="Genomic_DNA"/>
</dbReference>
<proteinExistence type="inferred from homology"/>
<dbReference type="EMBL" id="AP022583">
    <property type="protein sequence ID" value="BBY05474.1"/>
    <property type="molecule type" value="Genomic_DNA"/>
</dbReference>
<keyword evidence="2 5" id="KW-0808">Transferase</keyword>
<dbReference type="Proteomes" id="UP000466894">
    <property type="component" value="Chromosome"/>
</dbReference>
<dbReference type="PANTHER" id="PTHR18919">
    <property type="entry name" value="ACETYL-COA C-ACYLTRANSFERASE"/>
    <property type="match status" value="1"/>
</dbReference>
<dbReference type="GO" id="GO:0016746">
    <property type="term" value="F:acyltransferase activity"/>
    <property type="evidence" value="ECO:0007669"/>
    <property type="project" value="UniProtKB-KW"/>
</dbReference>
<evidence type="ECO:0000259" key="4">
    <source>
        <dbReference type="Pfam" id="PF18313"/>
    </source>
</evidence>
<feature type="domain" description="Thiolase-like protein type 1 additional C-terminal" evidence="4">
    <location>
        <begin position="422"/>
        <end position="499"/>
    </location>
</feature>
<dbReference type="Gene3D" id="3.40.47.10">
    <property type="match status" value="1"/>
</dbReference>
<dbReference type="PANTHER" id="PTHR18919:SF139">
    <property type="entry name" value="THIOLASE-LIKE PROTEIN TYPE 1 ADDITIONAL C-TERMINAL DOMAIN-CONTAINING PROTEIN"/>
    <property type="match status" value="1"/>
</dbReference>
<evidence type="ECO:0000313" key="7">
    <source>
        <dbReference type="Proteomes" id="UP000192374"/>
    </source>
</evidence>
<evidence type="ECO:0000313" key="5">
    <source>
        <dbReference type="EMBL" id="BBY05474.1"/>
    </source>
</evidence>
<reference evidence="6 7" key="1">
    <citation type="submission" date="2017-02" db="EMBL/GenBank/DDBJ databases">
        <title>The new phylogeny of genus Mycobacterium.</title>
        <authorList>
            <person name="Tortoli E."/>
            <person name="Trovato A."/>
            <person name="Cirillo D.M."/>
        </authorList>
    </citation>
    <scope>NUCLEOTIDE SEQUENCE [LARGE SCALE GENOMIC DNA]</scope>
    <source>
        <strain evidence="6 7">DSM 45145</strain>
    </source>
</reference>
<dbReference type="SUPFAM" id="SSF53901">
    <property type="entry name" value="Thiolase-like"/>
    <property type="match status" value="2"/>
</dbReference>
<dbReference type="RefSeq" id="WP_083087200.1">
    <property type="nucleotide sequence ID" value="NZ_AP022583.1"/>
</dbReference>
<name>A0A7I7PA79_9MYCO</name>
<dbReference type="InterPro" id="IPR040771">
    <property type="entry name" value="TLP1_add_C"/>
</dbReference>
<dbReference type="InterPro" id="IPR016039">
    <property type="entry name" value="Thiolase-like"/>
</dbReference>
<evidence type="ECO:0000313" key="8">
    <source>
        <dbReference type="Proteomes" id="UP000466894"/>
    </source>
</evidence>